<reference evidence="3" key="2">
    <citation type="submission" date="2022-03" db="EMBL/GenBank/DDBJ databases">
        <title>Draft title - Genomic analysis of global carrot germplasm unveils the trajectory of domestication and the origin of high carotenoid orange carrot.</title>
        <authorList>
            <person name="Iorizzo M."/>
            <person name="Ellison S."/>
            <person name="Senalik D."/>
            <person name="Macko-Podgorni A."/>
            <person name="Grzebelus D."/>
            <person name="Bostan H."/>
            <person name="Rolling W."/>
            <person name="Curaba J."/>
            <person name="Simon P."/>
        </authorList>
    </citation>
    <scope>NUCLEOTIDE SEQUENCE</scope>
    <source>
        <tissue evidence="3">Leaf</tissue>
    </source>
</reference>
<protein>
    <submittedName>
        <fullName evidence="2">Uncharacterized protein</fullName>
    </submittedName>
</protein>
<dbReference type="Proteomes" id="UP000077755">
    <property type="component" value="Chromosome 8"/>
</dbReference>
<name>A0A175YKZ4_DAUCS</name>
<feature type="region of interest" description="Disordered" evidence="1">
    <location>
        <begin position="29"/>
        <end position="61"/>
    </location>
</feature>
<dbReference type="AlphaFoldDB" id="A0A175YKZ4"/>
<keyword evidence="4" id="KW-1185">Reference proteome</keyword>
<reference evidence="2" key="1">
    <citation type="journal article" date="2016" name="Nat. Genet.">
        <title>A high-quality carrot genome assembly provides new insights into carotenoid accumulation and asterid genome evolution.</title>
        <authorList>
            <person name="Iorizzo M."/>
            <person name="Ellison S."/>
            <person name="Senalik D."/>
            <person name="Zeng P."/>
            <person name="Satapoomin P."/>
            <person name="Huang J."/>
            <person name="Bowman M."/>
            <person name="Iovene M."/>
            <person name="Sanseverino W."/>
            <person name="Cavagnaro P."/>
            <person name="Yildiz M."/>
            <person name="Macko-Podgorni A."/>
            <person name="Moranska E."/>
            <person name="Grzebelus E."/>
            <person name="Grzebelus D."/>
            <person name="Ashrafi H."/>
            <person name="Zheng Z."/>
            <person name="Cheng S."/>
            <person name="Spooner D."/>
            <person name="Van Deynze A."/>
            <person name="Simon P."/>
        </authorList>
    </citation>
    <scope>NUCLEOTIDE SEQUENCE [LARGE SCALE GENOMIC DNA]</scope>
    <source>
        <tissue evidence="2">Leaf</tissue>
    </source>
</reference>
<proteinExistence type="predicted"/>
<evidence type="ECO:0000256" key="1">
    <source>
        <dbReference type="SAM" id="MobiDB-lite"/>
    </source>
</evidence>
<accession>A0A175YKZ4</accession>
<evidence type="ECO:0000313" key="2">
    <source>
        <dbReference type="EMBL" id="KZM83811.1"/>
    </source>
</evidence>
<evidence type="ECO:0000313" key="3">
    <source>
        <dbReference type="EMBL" id="WOH11074.1"/>
    </source>
</evidence>
<evidence type="ECO:0000313" key="4">
    <source>
        <dbReference type="Proteomes" id="UP000077755"/>
    </source>
</evidence>
<dbReference type="EMBL" id="LNRQ01000008">
    <property type="protein sequence ID" value="KZM83811.1"/>
    <property type="molecule type" value="Genomic_DNA"/>
</dbReference>
<organism evidence="2">
    <name type="scientific">Daucus carota subsp. sativus</name>
    <name type="common">Carrot</name>
    <dbReference type="NCBI Taxonomy" id="79200"/>
    <lineage>
        <taxon>Eukaryota</taxon>
        <taxon>Viridiplantae</taxon>
        <taxon>Streptophyta</taxon>
        <taxon>Embryophyta</taxon>
        <taxon>Tracheophyta</taxon>
        <taxon>Spermatophyta</taxon>
        <taxon>Magnoliopsida</taxon>
        <taxon>eudicotyledons</taxon>
        <taxon>Gunneridae</taxon>
        <taxon>Pentapetalae</taxon>
        <taxon>asterids</taxon>
        <taxon>campanulids</taxon>
        <taxon>Apiales</taxon>
        <taxon>Apiaceae</taxon>
        <taxon>Apioideae</taxon>
        <taxon>Scandiceae</taxon>
        <taxon>Daucinae</taxon>
        <taxon>Daucus</taxon>
        <taxon>Daucus sect. Daucus</taxon>
    </lineage>
</organism>
<gene>
    <name evidence="2" type="ORF">DCAR_028767</name>
    <name evidence="3" type="ORF">DCAR_0830553</name>
</gene>
<dbReference type="Gramene" id="KZM83811">
    <property type="protein sequence ID" value="KZM83811"/>
    <property type="gene ID" value="DCAR_028767"/>
</dbReference>
<sequence length="72" mass="7810">MSFPAYPEHAAMMSISGQHGLWKSLSSGDMMEASQNGTPEDVPAEHKSQKPTIVEPPSTEEGCVLNVYMEIS</sequence>
<dbReference type="EMBL" id="CP093350">
    <property type="protein sequence ID" value="WOH11074.1"/>
    <property type="molecule type" value="Genomic_DNA"/>
</dbReference>